<reference evidence="1 2" key="1">
    <citation type="submission" date="2022-05" db="EMBL/GenBank/DDBJ databases">
        <title>Genome Sequencing of Bee-Associated Microbes.</title>
        <authorList>
            <person name="Dunlap C."/>
        </authorList>
    </citation>
    <scope>NUCLEOTIDE SEQUENCE [LARGE SCALE GENOMIC DNA]</scope>
    <source>
        <strain evidence="1 2">NRRL NRS-1438</strain>
    </source>
</reference>
<keyword evidence="2" id="KW-1185">Reference proteome</keyword>
<protein>
    <submittedName>
        <fullName evidence="1">Uncharacterized protein</fullName>
    </submittedName>
</protein>
<name>A0ABT4DVZ1_9BACL</name>
<organism evidence="1 2">
    <name type="scientific">Paenibacillus apiarius</name>
    <dbReference type="NCBI Taxonomy" id="46240"/>
    <lineage>
        <taxon>Bacteria</taxon>
        <taxon>Bacillati</taxon>
        <taxon>Bacillota</taxon>
        <taxon>Bacilli</taxon>
        <taxon>Bacillales</taxon>
        <taxon>Paenibacillaceae</taxon>
        <taxon>Paenibacillus</taxon>
    </lineage>
</organism>
<accession>A0ABT4DVZ1</accession>
<sequence length="137" mass="15570">MNTCEPVETELGFISGRDAIYVDAIHYDYNCRTVTFKGEFNGALCSNASSDEFIAYEMVFESVYVFKSIELDVCMELMDPEEVTACSFMEYVESELLDTVEKARNIKLKHFLLQTYDDVFVIACKDVKLALFSDNGA</sequence>
<dbReference type="Proteomes" id="UP001207626">
    <property type="component" value="Unassembled WGS sequence"/>
</dbReference>
<dbReference type="EMBL" id="JAMDLW010000023">
    <property type="protein sequence ID" value="MCY9521501.1"/>
    <property type="molecule type" value="Genomic_DNA"/>
</dbReference>
<evidence type="ECO:0000313" key="1">
    <source>
        <dbReference type="EMBL" id="MCY9521501.1"/>
    </source>
</evidence>
<comment type="caution">
    <text evidence="1">The sequence shown here is derived from an EMBL/GenBank/DDBJ whole genome shotgun (WGS) entry which is preliminary data.</text>
</comment>
<proteinExistence type="predicted"/>
<dbReference type="RefSeq" id="WP_268601522.1">
    <property type="nucleotide sequence ID" value="NZ_JAMDLV010000006.1"/>
</dbReference>
<evidence type="ECO:0000313" key="2">
    <source>
        <dbReference type="Proteomes" id="UP001207626"/>
    </source>
</evidence>
<gene>
    <name evidence="1" type="ORF">M5X09_17810</name>
</gene>